<geneLocation type="plasmid" evidence="1">
    <name>pCFSAN029871_1</name>
</geneLocation>
<sequence>MKDHYPRSFAPPPQIVRRFDDKSRVRGFYHASHFMGGSRVCVLRKISSVIPYSKLQISRSERRYVYPSKILNEIFISSFAVTDCKTTNHIRAGCELQTMAIFLNANDRNSKFERAFRLFGRRIRGRQAQKSPTGEVGLFCFPVLSWWL</sequence>
<reference evidence="1" key="2">
    <citation type="submission" date="2021-05" db="EMBL/GenBank/DDBJ databases">
        <title>Whole genome PacBio Sequel sequence of Salmonella enterica subsp. enterica.</title>
        <authorList>
            <person name="Hoffmann M."/>
            <person name="Balkey M."/>
            <person name="Luo Y."/>
        </authorList>
    </citation>
    <scope>NUCLEOTIDE SEQUENCE</scope>
    <source>
        <plasmid evidence="1">pCFSAN029871_1</plasmid>
    </source>
</reference>
<accession>A0A8E6QV43</accession>
<reference evidence="1" key="1">
    <citation type="submission" date="2018-07" db="EMBL/GenBank/DDBJ databases">
        <authorList>
            <consortium name="GenomeTrakr network: Whole genome sequencing for foodborne pathogen traceback"/>
        </authorList>
    </citation>
    <scope>NUCLEOTIDE SEQUENCE</scope>
    <source>
        <plasmid evidence="1">pCFSAN029871_1</plasmid>
    </source>
</reference>
<evidence type="ECO:0000313" key="1">
    <source>
        <dbReference type="EMBL" id="QVS21655.1"/>
    </source>
</evidence>
<protein>
    <submittedName>
        <fullName evidence="1">Uncharacterized protein</fullName>
    </submittedName>
</protein>
<gene>
    <name evidence="1" type="ORF">XS00_24435</name>
</gene>
<dbReference type="AlphaFoldDB" id="A0A8E6QV43"/>
<organism evidence="1">
    <name type="scientific">Salmonella enterica</name>
    <name type="common">Salmonella choleraesuis</name>
    <dbReference type="NCBI Taxonomy" id="28901"/>
    <lineage>
        <taxon>Bacteria</taxon>
        <taxon>Pseudomonadati</taxon>
        <taxon>Pseudomonadota</taxon>
        <taxon>Gammaproteobacteria</taxon>
        <taxon>Enterobacterales</taxon>
        <taxon>Enterobacteriaceae</taxon>
        <taxon>Salmonella</taxon>
    </lineage>
</organism>
<proteinExistence type="predicted"/>
<dbReference type="EMBL" id="CP074637">
    <property type="protein sequence ID" value="QVS21655.1"/>
    <property type="molecule type" value="Genomic_DNA"/>
</dbReference>
<name>A0A8E6QV43_SALER</name>
<keyword evidence="1" id="KW-0614">Plasmid</keyword>